<organism evidence="1 2">
    <name type="scientific">Brotocaccenecus cirricatena</name>
    <dbReference type="NCBI Taxonomy" id="3064195"/>
    <lineage>
        <taxon>Bacteria</taxon>
        <taxon>Bacillati</taxon>
        <taxon>Bacillota</taxon>
        <taxon>Clostridia</taxon>
        <taxon>Eubacteriales</taxon>
        <taxon>Oscillospiraceae</taxon>
        <taxon>Brotocaccenecus</taxon>
    </lineage>
</organism>
<name>A0AAE3ACY5_9FIRM</name>
<dbReference type="RefSeq" id="WP_302929434.1">
    <property type="nucleotide sequence ID" value="NZ_JAJEPW010000039.1"/>
</dbReference>
<gene>
    <name evidence="1" type="ORF">LKD37_11970</name>
</gene>
<evidence type="ECO:0000313" key="2">
    <source>
        <dbReference type="Proteomes" id="UP001199319"/>
    </source>
</evidence>
<accession>A0AAE3ACY5</accession>
<dbReference type="AlphaFoldDB" id="A0AAE3ACY5"/>
<dbReference type="SUPFAM" id="SSF54171">
    <property type="entry name" value="DNA-binding domain"/>
    <property type="match status" value="1"/>
</dbReference>
<reference evidence="1" key="1">
    <citation type="submission" date="2021-10" db="EMBL/GenBank/DDBJ databases">
        <title>Anaerobic single-cell dispensing facilitates the cultivation of human gut bacteria.</title>
        <authorList>
            <person name="Afrizal A."/>
        </authorList>
    </citation>
    <scope>NUCLEOTIDE SEQUENCE</scope>
    <source>
        <strain evidence="1">CLA-AA-H272</strain>
    </source>
</reference>
<proteinExistence type="predicted"/>
<comment type="caution">
    <text evidence="1">The sequence shown here is derived from an EMBL/GenBank/DDBJ whole genome shotgun (WGS) entry which is preliminary data.</text>
</comment>
<dbReference type="EMBL" id="JAJEPW010000039">
    <property type="protein sequence ID" value="MCC2130217.1"/>
    <property type="molecule type" value="Genomic_DNA"/>
</dbReference>
<protein>
    <submittedName>
        <fullName evidence="1">Transcriptional regulator</fullName>
    </submittedName>
</protein>
<sequence length="326" mass="36541">MKSEENGLKKGQRFGRWTLLDKVVTTAQGEKKHLCRCDCGTERYVLERSLKSGGSLSCGCLRRERAQQATAYDLLGKTFGELRVVGKSRKRTRMGAYWTCLCSCGYTCEATASELVSGRKTNCGCKNVKNYASSDITGQRFGRLTAQYSTKKRDAKGFVIWHCHCDCGNETDVSYNNLMYCGQQSCGCKKREHDKALAGFLTHVDGTSIDAWKSNTIPKNNTTGVRGVYFIQGRYVAKLVFQKKQYFLGTYKTLAEAAEVRRKADALLGNELVRFYEKWSKKAAADPQWAKGNPIKFHVSKTENGELTVNLQPEMRTEPSEATQAI</sequence>
<dbReference type="InterPro" id="IPR016177">
    <property type="entry name" value="DNA-bd_dom_sf"/>
</dbReference>
<dbReference type="GO" id="GO:0003677">
    <property type="term" value="F:DNA binding"/>
    <property type="evidence" value="ECO:0007669"/>
    <property type="project" value="InterPro"/>
</dbReference>
<dbReference type="Proteomes" id="UP001199319">
    <property type="component" value="Unassembled WGS sequence"/>
</dbReference>
<keyword evidence="2" id="KW-1185">Reference proteome</keyword>
<evidence type="ECO:0000313" key="1">
    <source>
        <dbReference type="EMBL" id="MCC2130217.1"/>
    </source>
</evidence>